<comment type="caution">
    <text evidence="1">The sequence shown here is derived from an EMBL/GenBank/DDBJ whole genome shotgun (WGS) entry which is preliminary data.</text>
</comment>
<dbReference type="EMBL" id="MU267765">
    <property type="protein sequence ID" value="KAH7909348.1"/>
    <property type="molecule type" value="Genomic_DNA"/>
</dbReference>
<name>A0ACB8A8D6_9AGAM</name>
<proteinExistence type="predicted"/>
<evidence type="ECO:0000313" key="1">
    <source>
        <dbReference type="EMBL" id="KAH7909348.1"/>
    </source>
</evidence>
<keyword evidence="2" id="KW-1185">Reference proteome</keyword>
<sequence length="492" mass="54998">MSLPGVGVIVSIIVAVIFALCLSLSLSSIHRYHLRLFIEHITARTHSLEKKSTTTTHTRVPSINSLPPEILGEIFILVAIRNCSGPPSCSWVCSYWRSVALGYPRLWGHSIDVKRDCEDWVMEKLRRGSATPPHLHLSLASNEIFVEIALRNSVNIISSGISLRCIALSVPIHILCDITSRFPPVAEHVETIELRARGTGIAKLPRSALAMNTPMLRKLLLARCSFQWNLLQSRNLVDLCLFSVPATSQPHLLFILVGSPNLQKLVIHGSLPRNYASVKPVVTLNRLSYLELSGNILECAALLVRIRYPVTAQTHLLKCGLRESLDHLTNAVAAIKIKFRATHQPYLRIELRKSGIHFSGWFRTNNAWKKITSLHLISHPTPEILVPTLCGAFPTRSILVLGIDVQPQTIIEGELWSEILSFFNATQRLHLFYRPPASLIDFLLLDAQQHNTTLLPALKLVTMSSLSLNTLRSDQLSVLVYMHLRGLLGYTQ</sequence>
<reference evidence="1" key="1">
    <citation type="journal article" date="2021" name="New Phytol.">
        <title>Evolutionary innovations through gain and loss of genes in the ectomycorrhizal Boletales.</title>
        <authorList>
            <person name="Wu G."/>
            <person name="Miyauchi S."/>
            <person name="Morin E."/>
            <person name="Kuo A."/>
            <person name="Drula E."/>
            <person name="Varga T."/>
            <person name="Kohler A."/>
            <person name="Feng B."/>
            <person name="Cao Y."/>
            <person name="Lipzen A."/>
            <person name="Daum C."/>
            <person name="Hundley H."/>
            <person name="Pangilinan J."/>
            <person name="Johnson J."/>
            <person name="Barry K."/>
            <person name="LaButti K."/>
            <person name="Ng V."/>
            <person name="Ahrendt S."/>
            <person name="Min B."/>
            <person name="Choi I.G."/>
            <person name="Park H."/>
            <person name="Plett J.M."/>
            <person name="Magnuson J."/>
            <person name="Spatafora J.W."/>
            <person name="Nagy L.G."/>
            <person name="Henrissat B."/>
            <person name="Grigoriev I.V."/>
            <person name="Yang Z.L."/>
            <person name="Xu J."/>
            <person name="Martin F.M."/>
        </authorList>
    </citation>
    <scope>NUCLEOTIDE SEQUENCE</scope>
    <source>
        <strain evidence="1">ATCC 28755</strain>
    </source>
</reference>
<evidence type="ECO:0000313" key="2">
    <source>
        <dbReference type="Proteomes" id="UP000790377"/>
    </source>
</evidence>
<dbReference type="Proteomes" id="UP000790377">
    <property type="component" value="Unassembled WGS sequence"/>
</dbReference>
<organism evidence="1 2">
    <name type="scientific">Hygrophoropsis aurantiaca</name>
    <dbReference type="NCBI Taxonomy" id="72124"/>
    <lineage>
        <taxon>Eukaryota</taxon>
        <taxon>Fungi</taxon>
        <taxon>Dikarya</taxon>
        <taxon>Basidiomycota</taxon>
        <taxon>Agaricomycotina</taxon>
        <taxon>Agaricomycetes</taxon>
        <taxon>Agaricomycetidae</taxon>
        <taxon>Boletales</taxon>
        <taxon>Coniophorineae</taxon>
        <taxon>Hygrophoropsidaceae</taxon>
        <taxon>Hygrophoropsis</taxon>
    </lineage>
</organism>
<gene>
    <name evidence="1" type="ORF">BJ138DRAFT_1115068</name>
</gene>
<protein>
    <submittedName>
        <fullName evidence="1">Uncharacterized protein</fullName>
    </submittedName>
</protein>
<accession>A0ACB8A8D6</accession>